<comment type="caution">
    <text evidence="1">The sequence shown here is derived from an EMBL/GenBank/DDBJ whole genome shotgun (WGS) entry which is preliminary data.</text>
</comment>
<dbReference type="EMBL" id="MFKX01000008">
    <property type="protein sequence ID" value="OGG57920.1"/>
    <property type="molecule type" value="Genomic_DNA"/>
</dbReference>
<dbReference type="InterPro" id="IPR043129">
    <property type="entry name" value="ATPase_NBD"/>
</dbReference>
<dbReference type="PIRSF" id="PIRSF019169">
    <property type="entry name" value="PilM"/>
    <property type="match status" value="1"/>
</dbReference>
<dbReference type="Gene3D" id="3.30.1490.300">
    <property type="match status" value="1"/>
</dbReference>
<dbReference type="Proteomes" id="UP000177958">
    <property type="component" value="Unassembled WGS sequence"/>
</dbReference>
<evidence type="ECO:0000313" key="2">
    <source>
        <dbReference type="Proteomes" id="UP000177958"/>
    </source>
</evidence>
<dbReference type="PANTHER" id="PTHR32432">
    <property type="entry name" value="CELL DIVISION PROTEIN FTSA-RELATED"/>
    <property type="match status" value="1"/>
</dbReference>
<name>A0A1F6D9A5_9BACT</name>
<dbReference type="InterPro" id="IPR050696">
    <property type="entry name" value="FtsA/MreB"/>
</dbReference>
<evidence type="ECO:0008006" key="3">
    <source>
        <dbReference type="Google" id="ProtNLM"/>
    </source>
</evidence>
<organism evidence="1 2">
    <name type="scientific">Candidatus Kaiserbacteria bacterium RIFCSPHIGHO2_01_FULL_55_17</name>
    <dbReference type="NCBI Taxonomy" id="1798484"/>
    <lineage>
        <taxon>Bacteria</taxon>
        <taxon>Candidatus Kaiseribacteriota</taxon>
    </lineage>
</organism>
<dbReference type="InterPro" id="IPR005883">
    <property type="entry name" value="PilM"/>
</dbReference>
<proteinExistence type="predicted"/>
<dbReference type="SUPFAM" id="SSF53067">
    <property type="entry name" value="Actin-like ATPase domain"/>
    <property type="match status" value="2"/>
</dbReference>
<dbReference type="PANTHER" id="PTHR32432:SF3">
    <property type="entry name" value="ETHANOLAMINE UTILIZATION PROTEIN EUTJ"/>
    <property type="match status" value="1"/>
</dbReference>
<reference evidence="1 2" key="1">
    <citation type="journal article" date="2016" name="Nat. Commun.">
        <title>Thousands of microbial genomes shed light on interconnected biogeochemical processes in an aquifer system.</title>
        <authorList>
            <person name="Anantharaman K."/>
            <person name="Brown C.T."/>
            <person name="Hug L.A."/>
            <person name="Sharon I."/>
            <person name="Castelle C.J."/>
            <person name="Probst A.J."/>
            <person name="Thomas B.C."/>
            <person name="Singh A."/>
            <person name="Wilkins M.J."/>
            <person name="Karaoz U."/>
            <person name="Brodie E.L."/>
            <person name="Williams K.H."/>
            <person name="Hubbard S.S."/>
            <person name="Banfield J.F."/>
        </authorList>
    </citation>
    <scope>NUCLEOTIDE SEQUENCE [LARGE SCALE GENOMIC DNA]</scope>
</reference>
<dbReference type="Pfam" id="PF11104">
    <property type="entry name" value="PilM_2"/>
    <property type="match status" value="1"/>
</dbReference>
<dbReference type="AlphaFoldDB" id="A0A1F6D9A5"/>
<protein>
    <recommendedName>
        <fullName evidence="3">SHS2 domain-containing protein</fullName>
    </recommendedName>
</protein>
<accession>A0A1F6D9A5</accession>
<dbReference type="Gene3D" id="3.30.420.40">
    <property type="match status" value="2"/>
</dbReference>
<sequence length="382" mass="41171">MGTQTSVSGLSRGLHAASGAVSRWFPLPRLLLPQVAGIDISDASIKWIVLEGSGSGKRIRSYGDEPLPAGVVANGVVEDVTALAKALSAVKAKMGVECAHAALPEESAYVFSMHVPEGSSREQALSMIEFELEDRVPIAPSVAVYDFDKIMRHDSGAGEEISVVVFPRELAEHYASAFSSAGIRLLSLEVEARSIARAVSSTDEDEPITFVVDFGSLRTGLSVLKRGIPIFTSTVAVGGGTIDRVVAEKLALSGEEADVFKNEEGLLTKEGKDPGALEAMNRTASALAEEVARHFHYWDTRRNERGDRMTPVERVFLLGGSANLKGLPDLLAARVQVEVMRPNVWRNVCSFDEYIPPLDRRASLRYATAIGLALREATLSDH</sequence>
<gene>
    <name evidence="1" type="ORF">A2853_03255</name>
</gene>
<evidence type="ECO:0000313" key="1">
    <source>
        <dbReference type="EMBL" id="OGG57920.1"/>
    </source>
</evidence>
<dbReference type="CDD" id="cd24049">
    <property type="entry name" value="ASKHA_NBD_PilM"/>
    <property type="match status" value="1"/>
</dbReference>